<sequence>MGASQNRFTGVFLVITWILAGWAQADVFNVKDYQAKGDGQTLDTSAIQRAIDACAQAGGGTVLVPRGEYLCGTLHLASHVTLHLDTGAVIRQSRRPEDHPRARYLIIAQDAEQVAITGEGTLRGIGDGDLGRRADRSDAKMPEFRAGLVLFQNCRDVTVRQISCVLSDTWTLTFRFCENVTVEDVTIRNHYFHTNSDGIDPVSCKHVRIARCRISAGDDCIVCKTADGKPCEDVKVRDCELESIATAIKLGTESSGDFRDMEFTDCIVRNSTVGIGIYVKDGATVEHIRFANISLENYKPTGASNVEGAMFPIFMDIEKRHADSPLGHIRDITLENITVTSGFGALVQGTPENPIERLTVKNLVFHVRDPEDWSNRRKHIGGRRTVSGQRDTEFARLPGWFVAAHVRGFTLDGFTLVLPPGVKEDPGKEPVILRDALDSVIRDLVVKKSENSP</sequence>
<dbReference type="Proteomes" id="UP000215086">
    <property type="component" value="Chromosome"/>
</dbReference>
<dbReference type="InterPro" id="IPR012334">
    <property type="entry name" value="Pectin_lyas_fold"/>
</dbReference>
<dbReference type="EMBL" id="CP018477">
    <property type="protein sequence ID" value="ASV74118.1"/>
    <property type="molecule type" value="Genomic_DNA"/>
</dbReference>
<protein>
    <submittedName>
        <fullName evidence="5">Polygalacturonase</fullName>
        <ecNumber evidence="5">3.2.1.15</ecNumber>
    </submittedName>
</protein>
<dbReference type="PANTHER" id="PTHR31339:SF9">
    <property type="entry name" value="PLASMIN AND FIBRONECTIN-BINDING PROTEIN A"/>
    <property type="match status" value="1"/>
</dbReference>
<name>A0A286RDS2_9BACT</name>
<dbReference type="InterPro" id="IPR011050">
    <property type="entry name" value="Pectin_lyase_fold/virulence"/>
</dbReference>
<gene>
    <name evidence="5" type="ORF">THTE_1516</name>
</gene>
<organism evidence="5 6">
    <name type="scientific">Thermogutta terrifontis</name>
    <dbReference type="NCBI Taxonomy" id="1331910"/>
    <lineage>
        <taxon>Bacteria</taxon>
        <taxon>Pseudomonadati</taxon>
        <taxon>Planctomycetota</taxon>
        <taxon>Planctomycetia</taxon>
        <taxon>Pirellulales</taxon>
        <taxon>Thermoguttaceae</taxon>
        <taxon>Thermogutta</taxon>
    </lineage>
</organism>
<dbReference type="InterPro" id="IPR051801">
    <property type="entry name" value="GH28_Enzymes"/>
</dbReference>
<dbReference type="KEGG" id="ttf:THTE_1516"/>
<evidence type="ECO:0000256" key="2">
    <source>
        <dbReference type="ARBA" id="ARBA00022801"/>
    </source>
</evidence>
<dbReference type="SMART" id="SM00710">
    <property type="entry name" value="PbH1"/>
    <property type="match status" value="5"/>
</dbReference>
<dbReference type="PANTHER" id="PTHR31339">
    <property type="entry name" value="PECTIN LYASE-RELATED"/>
    <property type="match status" value="1"/>
</dbReference>
<keyword evidence="6" id="KW-1185">Reference proteome</keyword>
<dbReference type="GO" id="GO:0004650">
    <property type="term" value="F:polygalacturonase activity"/>
    <property type="evidence" value="ECO:0007669"/>
    <property type="project" value="UniProtKB-EC"/>
</dbReference>
<dbReference type="EC" id="3.2.1.15" evidence="5"/>
<evidence type="ECO:0000256" key="4">
    <source>
        <dbReference type="RuleBase" id="RU361169"/>
    </source>
</evidence>
<evidence type="ECO:0000313" key="5">
    <source>
        <dbReference type="EMBL" id="ASV74118.1"/>
    </source>
</evidence>
<keyword evidence="3 4" id="KW-0326">Glycosidase</keyword>
<dbReference type="OrthoDB" id="9795222at2"/>
<dbReference type="InterPro" id="IPR006626">
    <property type="entry name" value="PbH1"/>
</dbReference>
<dbReference type="SUPFAM" id="SSF51126">
    <property type="entry name" value="Pectin lyase-like"/>
    <property type="match status" value="1"/>
</dbReference>
<keyword evidence="2 4" id="KW-0378">Hydrolase</keyword>
<dbReference type="RefSeq" id="WP_095414534.1">
    <property type="nucleotide sequence ID" value="NZ_CP018477.1"/>
</dbReference>
<dbReference type="GO" id="GO:0005975">
    <property type="term" value="P:carbohydrate metabolic process"/>
    <property type="evidence" value="ECO:0007669"/>
    <property type="project" value="InterPro"/>
</dbReference>
<dbReference type="Pfam" id="PF00295">
    <property type="entry name" value="Glyco_hydro_28"/>
    <property type="match status" value="1"/>
</dbReference>
<evidence type="ECO:0000256" key="3">
    <source>
        <dbReference type="ARBA" id="ARBA00023295"/>
    </source>
</evidence>
<reference evidence="5 6" key="1">
    <citation type="journal article" name="Front. Microbiol.">
        <title>Sugar Metabolism of the First Thermophilic Planctomycete Thermogutta terrifontis: Comparative Genomic and Transcriptomic Approaches.</title>
        <authorList>
            <person name="Elcheninov A.G."/>
            <person name="Menzel P."/>
            <person name="Gudbergsdottir S.R."/>
            <person name="Slesarev A.I."/>
            <person name="Kadnikov V.V."/>
            <person name="Krogh A."/>
            <person name="Bonch-Osmolovskaya E.A."/>
            <person name="Peng X."/>
            <person name="Kublanov I.V."/>
        </authorList>
    </citation>
    <scope>NUCLEOTIDE SEQUENCE [LARGE SCALE GENOMIC DNA]</scope>
    <source>
        <strain evidence="5 6">R1</strain>
    </source>
</reference>
<dbReference type="AlphaFoldDB" id="A0A286RDS2"/>
<proteinExistence type="inferred from homology"/>
<dbReference type="InterPro" id="IPR000743">
    <property type="entry name" value="Glyco_hydro_28"/>
</dbReference>
<comment type="similarity">
    <text evidence="1 4">Belongs to the glycosyl hydrolase 28 family.</text>
</comment>
<evidence type="ECO:0000313" key="6">
    <source>
        <dbReference type="Proteomes" id="UP000215086"/>
    </source>
</evidence>
<accession>A0A286RDS2</accession>
<dbReference type="Gene3D" id="2.160.20.10">
    <property type="entry name" value="Single-stranded right-handed beta-helix, Pectin lyase-like"/>
    <property type="match status" value="1"/>
</dbReference>
<evidence type="ECO:0000256" key="1">
    <source>
        <dbReference type="ARBA" id="ARBA00008834"/>
    </source>
</evidence>